<evidence type="ECO:0000259" key="1">
    <source>
        <dbReference type="Pfam" id="PF18925"/>
    </source>
</evidence>
<proteinExistence type="predicted"/>
<accession>A0A9D2E752</accession>
<gene>
    <name evidence="2" type="ORF">H9814_00625</name>
</gene>
<comment type="caution">
    <text evidence="2">The sequence shown here is derived from an EMBL/GenBank/DDBJ whole genome shotgun (WGS) entry which is preliminary data.</text>
</comment>
<dbReference type="Pfam" id="PF18925">
    <property type="entry name" value="DUF5675"/>
    <property type="match status" value="1"/>
</dbReference>
<reference evidence="2" key="1">
    <citation type="journal article" date="2021" name="PeerJ">
        <title>Extensive microbial diversity within the chicken gut microbiome revealed by metagenomics and culture.</title>
        <authorList>
            <person name="Gilroy R."/>
            <person name="Ravi A."/>
            <person name="Getino M."/>
            <person name="Pursley I."/>
            <person name="Horton D.L."/>
            <person name="Alikhan N.F."/>
            <person name="Baker D."/>
            <person name="Gharbi K."/>
            <person name="Hall N."/>
            <person name="Watson M."/>
            <person name="Adriaenssens E.M."/>
            <person name="Foster-Nyarko E."/>
            <person name="Jarju S."/>
            <person name="Secka A."/>
            <person name="Antonio M."/>
            <person name="Oren A."/>
            <person name="Chaudhuri R.R."/>
            <person name="La Ragione R."/>
            <person name="Hildebrand F."/>
            <person name="Pallen M.J."/>
        </authorList>
    </citation>
    <scope>NUCLEOTIDE SEQUENCE</scope>
    <source>
        <strain evidence="2">ChiHjej9B8-1298</strain>
    </source>
</reference>
<dbReference type="Proteomes" id="UP000824028">
    <property type="component" value="Unassembled WGS sequence"/>
</dbReference>
<name>A0A9D2E752_9BACE</name>
<reference evidence="2" key="2">
    <citation type="submission" date="2021-04" db="EMBL/GenBank/DDBJ databases">
        <authorList>
            <person name="Gilroy R."/>
        </authorList>
    </citation>
    <scope>NUCLEOTIDE SEQUENCE</scope>
    <source>
        <strain evidence="2">ChiHjej9B8-1298</strain>
    </source>
</reference>
<evidence type="ECO:0000313" key="3">
    <source>
        <dbReference type="Proteomes" id="UP000824028"/>
    </source>
</evidence>
<dbReference type="EMBL" id="DXBX01000004">
    <property type="protein sequence ID" value="HIZ32041.1"/>
    <property type="molecule type" value="Genomic_DNA"/>
</dbReference>
<dbReference type="AlphaFoldDB" id="A0A9D2E752"/>
<organism evidence="2 3">
    <name type="scientific">Candidatus Bacteroides merdigallinarum</name>
    <dbReference type="NCBI Taxonomy" id="2838473"/>
    <lineage>
        <taxon>Bacteria</taxon>
        <taxon>Pseudomonadati</taxon>
        <taxon>Bacteroidota</taxon>
        <taxon>Bacteroidia</taxon>
        <taxon>Bacteroidales</taxon>
        <taxon>Bacteroidaceae</taxon>
        <taxon>Bacteroides</taxon>
    </lineage>
</organism>
<feature type="domain" description="DUF5675" evidence="1">
    <location>
        <begin position="4"/>
        <end position="111"/>
    </location>
</feature>
<protein>
    <recommendedName>
        <fullName evidence="1">DUF5675 domain-containing protein</fullName>
    </recommendedName>
</protein>
<evidence type="ECO:0000313" key="2">
    <source>
        <dbReference type="EMBL" id="HIZ32041.1"/>
    </source>
</evidence>
<sequence>MELTLHRTKKHRRFTQGTLSIEGEPFCHTLEPISRRAIPEGRYPLVVTRSEKFGEWLPLLLHVQGFTDVRIHAGNTVEDTKGCILVGYRSDLHPEKFYDSRLWLRRLLRRLVERPLGEGVWITID</sequence>
<dbReference type="InterPro" id="IPR043732">
    <property type="entry name" value="DUF5675"/>
</dbReference>